<name>A0AA39VH63_ACESA</name>
<keyword evidence="2" id="KW-1185">Reference proteome</keyword>
<protein>
    <submittedName>
        <fullName evidence="1">Uncharacterized protein</fullName>
    </submittedName>
</protein>
<comment type="caution">
    <text evidence="1">The sequence shown here is derived from an EMBL/GenBank/DDBJ whole genome shotgun (WGS) entry which is preliminary data.</text>
</comment>
<reference evidence="1" key="2">
    <citation type="submission" date="2023-06" db="EMBL/GenBank/DDBJ databases">
        <authorList>
            <person name="Swenson N.G."/>
            <person name="Wegrzyn J.L."/>
            <person name="Mcevoy S.L."/>
        </authorList>
    </citation>
    <scope>NUCLEOTIDE SEQUENCE</scope>
    <source>
        <strain evidence="1">NS2018</strain>
        <tissue evidence="1">Leaf</tissue>
    </source>
</reference>
<reference evidence="1" key="1">
    <citation type="journal article" date="2022" name="Plant J.">
        <title>Strategies of tolerance reflected in two North American maple genomes.</title>
        <authorList>
            <person name="McEvoy S.L."/>
            <person name="Sezen U.U."/>
            <person name="Trouern-Trend A."/>
            <person name="McMahon S.M."/>
            <person name="Schaberg P.G."/>
            <person name="Yang J."/>
            <person name="Wegrzyn J.L."/>
            <person name="Swenson N.G."/>
        </authorList>
    </citation>
    <scope>NUCLEOTIDE SEQUENCE</scope>
    <source>
        <strain evidence="1">NS2018</strain>
    </source>
</reference>
<sequence>MPEREEAAIDEDGGGGGLECVTTGVRVQKITTQQLQRATFICTCHRSLRLKASHELEQAGESEASCLLDACGCVYQRKTFSPLFLRGRIMYTLLSSFRESIVDE</sequence>
<dbReference type="Proteomes" id="UP001168877">
    <property type="component" value="Unassembled WGS sequence"/>
</dbReference>
<gene>
    <name evidence="1" type="ORF">LWI29_036643</name>
</gene>
<dbReference type="EMBL" id="JAUESC010000385">
    <property type="protein sequence ID" value="KAK0580120.1"/>
    <property type="molecule type" value="Genomic_DNA"/>
</dbReference>
<proteinExistence type="predicted"/>
<evidence type="ECO:0000313" key="1">
    <source>
        <dbReference type="EMBL" id="KAK0580120.1"/>
    </source>
</evidence>
<organism evidence="1 2">
    <name type="scientific">Acer saccharum</name>
    <name type="common">Sugar maple</name>
    <dbReference type="NCBI Taxonomy" id="4024"/>
    <lineage>
        <taxon>Eukaryota</taxon>
        <taxon>Viridiplantae</taxon>
        <taxon>Streptophyta</taxon>
        <taxon>Embryophyta</taxon>
        <taxon>Tracheophyta</taxon>
        <taxon>Spermatophyta</taxon>
        <taxon>Magnoliopsida</taxon>
        <taxon>eudicotyledons</taxon>
        <taxon>Gunneridae</taxon>
        <taxon>Pentapetalae</taxon>
        <taxon>rosids</taxon>
        <taxon>malvids</taxon>
        <taxon>Sapindales</taxon>
        <taxon>Sapindaceae</taxon>
        <taxon>Hippocastanoideae</taxon>
        <taxon>Acereae</taxon>
        <taxon>Acer</taxon>
    </lineage>
</organism>
<accession>A0AA39VH63</accession>
<evidence type="ECO:0000313" key="2">
    <source>
        <dbReference type="Proteomes" id="UP001168877"/>
    </source>
</evidence>
<dbReference type="AlphaFoldDB" id="A0AA39VH63"/>